<reference evidence="7 8" key="1">
    <citation type="submission" date="2019-06" db="EMBL/GenBank/DDBJ databases">
        <authorList>
            <person name="Li M."/>
        </authorList>
    </citation>
    <scope>NUCLEOTIDE SEQUENCE [LARGE SCALE GENOMIC DNA]</scope>
    <source>
        <strain evidence="7 8">BGMRC2036</strain>
    </source>
</reference>
<gene>
    <name evidence="7" type="ORF">FJU08_17340</name>
</gene>
<evidence type="ECO:0000256" key="4">
    <source>
        <dbReference type="ARBA" id="ARBA00023163"/>
    </source>
</evidence>
<organism evidence="7 8">
    <name type="scientific">Martelella alba</name>
    <dbReference type="NCBI Taxonomy" id="2590451"/>
    <lineage>
        <taxon>Bacteria</taxon>
        <taxon>Pseudomonadati</taxon>
        <taxon>Pseudomonadota</taxon>
        <taxon>Alphaproteobacteria</taxon>
        <taxon>Hyphomicrobiales</taxon>
        <taxon>Aurantimonadaceae</taxon>
        <taxon>Martelella</taxon>
    </lineage>
</organism>
<evidence type="ECO:0000259" key="6">
    <source>
        <dbReference type="PROSITE" id="PS50977"/>
    </source>
</evidence>
<accession>A0A506U490</accession>
<dbReference type="AlphaFoldDB" id="A0A506U490"/>
<dbReference type="EMBL" id="VHLG01000012">
    <property type="protein sequence ID" value="TPW28640.1"/>
    <property type="molecule type" value="Genomic_DNA"/>
</dbReference>
<dbReference type="GO" id="GO:0000976">
    <property type="term" value="F:transcription cis-regulatory region binding"/>
    <property type="evidence" value="ECO:0007669"/>
    <property type="project" value="TreeGrafter"/>
</dbReference>
<dbReference type="GO" id="GO:0003700">
    <property type="term" value="F:DNA-binding transcription factor activity"/>
    <property type="evidence" value="ECO:0007669"/>
    <property type="project" value="TreeGrafter"/>
</dbReference>
<dbReference type="Proteomes" id="UP000318801">
    <property type="component" value="Unassembled WGS sequence"/>
</dbReference>
<name>A0A506U490_9HYPH</name>
<keyword evidence="1" id="KW-0678">Repressor</keyword>
<evidence type="ECO:0000256" key="2">
    <source>
        <dbReference type="ARBA" id="ARBA00023015"/>
    </source>
</evidence>
<dbReference type="SUPFAM" id="SSF48498">
    <property type="entry name" value="Tetracyclin repressor-like, C-terminal domain"/>
    <property type="match status" value="1"/>
</dbReference>
<evidence type="ECO:0000256" key="3">
    <source>
        <dbReference type="ARBA" id="ARBA00023125"/>
    </source>
</evidence>
<dbReference type="SUPFAM" id="SSF46689">
    <property type="entry name" value="Homeodomain-like"/>
    <property type="match status" value="1"/>
</dbReference>
<keyword evidence="8" id="KW-1185">Reference proteome</keyword>
<feature type="domain" description="HTH tetR-type" evidence="6">
    <location>
        <begin position="22"/>
        <end position="82"/>
    </location>
</feature>
<dbReference type="Pfam" id="PF13977">
    <property type="entry name" value="TetR_C_6"/>
    <property type="match status" value="1"/>
</dbReference>
<comment type="caution">
    <text evidence="7">The sequence shown here is derived from an EMBL/GenBank/DDBJ whole genome shotgun (WGS) entry which is preliminary data.</text>
</comment>
<evidence type="ECO:0000313" key="7">
    <source>
        <dbReference type="EMBL" id="TPW28640.1"/>
    </source>
</evidence>
<sequence length="212" mass="23293">MGGGTQLKSRGETVRKRSAKGEKRRAEIVAAAVEIFSREGYRGASIASVAAQVGLTLPGLLHYFPSKVDLLLEVLAWRDRQSERSFDPDVVHWQALLDQLLAANRANAGIPDMIRVFSVLNAEGLSEDHPAHDWFRGRFDRITRMMAGAFARGIEAGEVRPDCDPEGLAVEIVAVMDGLQVAWLRAPEKVDLVQRFEAYVARLKASIAVTAV</sequence>
<proteinExistence type="predicted"/>
<dbReference type="Pfam" id="PF00440">
    <property type="entry name" value="TetR_N"/>
    <property type="match status" value="1"/>
</dbReference>
<dbReference type="PANTHER" id="PTHR30055:SF234">
    <property type="entry name" value="HTH-TYPE TRANSCRIPTIONAL REGULATOR BETI"/>
    <property type="match status" value="1"/>
</dbReference>
<evidence type="ECO:0000313" key="8">
    <source>
        <dbReference type="Proteomes" id="UP000318801"/>
    </source>
</evidence>
<dbReference type="InterPro" id="IPR050109">
    <property type="entry name" value="HTH-type_TetR-like_transc_reg"/>
</dbReference>
<dbReference type="InterPro" id="IPR001647">
    <property type="entry name" value="HTH_TetR"/>
</dbReference>
<keyword evidence="3 5" id="KW-0238">DNA-binding</keyword>
<dbReference type="Gene3D" id="1.10.357.10">
    <property type="entry name" value="Tetracycline Repressor, domain 2"/>
    <property type="match status" value="1"/>
</dbReference>
<evidence type="ECO:0000256" key="5">
    <source>
        <dbReference type="PROSITE-ProRule" id="PRU00335"/>
    </source>
</evidence>
<dbReference type="InterPro" id="IPR009057">
    <property type="entry name" value="Homeodomain-like_sf"/>
</dbReference>
<dbReference type="InterPro" id="IPR039538">
    <property type="entry name" value="BetI_C"/>
</dbReference>
<dbReference type="PROSITE" id="PS50977">
    <property type="entry name" value="HTH_TETR_2"/>
    <property type="match status" value="1"/>
</dbReference>
<protein>
    <submittedName>
        <fullName evidence="7">TetR/AcrR family transcriptional regulator</fullName>
    </submittedName>
</protein>
<dbReference type="PRINTS" id="PR00455">
    <property type="entry name" value="HTHTETR"/>
</dbReference>
<dbReference type="InterPro" id="IPR036271">
    <property type="entry name" value="Tet_transcr_reg_TetR-rel_C_sf"/>
</dbReference>
<dbReference type="PANTHER" id="PTHR30055">
    <property type="entry name" value="HTH-TYPE TRANSCRIPTIONAL REGULATOR RUTR"/>
    <property type="match status" value="1"/>
</dbReference>
<dbReference type="OrthoDB" id="5293556at2"/>
<keyword evidence="4" id="KW-0804">Transcription</keyword>
<feature type="DNA-binding region" description="H-T-H motif" evidence="5">
    <location>
        <begin position="45"/>
        <end position="64"/>
    </location>
</feature>
<evidence type="ECO:0000256" key="1">
    <source>
        <dbReference type="ARBA" id="ARBA00022491"/>
    </source>
</evidence>
<keyword evidence="2" id="KW-0805">Transcription regulation</keyword>